<keyword evidence="2" id="KW-1185">Reference proteome</keyword>
<sequence>MFWILAFGMIVPWRIGMLIKYKKIKKEEGIHE</sequence>
<dbReference type="EMBL" id="JADBEL010000003">
    <property type="protein sequence ID" value="MBE1553871.1"/>
    <property type="molecule type" value="Genomic_DNA"/>
</dbReference>
<dbReference type="AlphaFoldDB" id="A0A927MMD4"/>
<evidence type="ECO:0000313" key="2">
    <source>
        <dbReference type="Proteomes" id="UP000658225"/>
    </source>
</evidence>
<accession>A0A927MMD4</accession>
<evidence type="ECO:0000313" key="1">
    <source>
        <dbReference type="EMBL" id="MBE1553871.1"/>
    </source>
</evidence>
<protein>
    <submittedName>
        <fullName evidence="1">Membrane protein CcdC involved in cytochrome C biogenesis</fullName>
    </submittedName>
</protein>
<name>A0A927MMD4_9BACL</name>
<gene>
    <name evidence="1" type="ORF">H4683_000945</name>
</gene>
<comment type="caution">
    <text evidence="1">The sequence shown here is derived from an EMBL/GenBank/DDBJ whole genome shotgun (WGS) entry which is preliminary data.</text>
</comment>
<dbReference type="Proteomes" id="UP000658225">
    <property type="component" value="Unassembled WGS sequence"/>
</dbReference>
<organism evidence="1 2">
    <name type="scientific">Sporosarcina limicola</name>
    <dbReference type="NCBI Taxonomy" id="34101"/>
    <lineage>
        <taxon>Bacteria</taxon>
        <taxon>Bacillati</taxon>
        <taxon>Bacillota</taxon>
        <taxon>Bacilli</taxon>
        <taxon>Bacillales</taxon>
        <taxon>Caryophanaceae</taxon>
        <taxon>Sporosarcina</taxon>
    </lineage>
</organism>
<proteinExistence type="predicted"/>
<reference evidence="1" key="1">
    <citation type="submission" date="2020-10" db="EMBL/GenBank/DDBJ databases">
        <title>Genomic Encyclopedia of Type Strains, Phase IV (KMG-IV): sequencing the most valuable type-strain genomes for metagenomic binning, comparative biology and taxonomic classification.</title>
        <authorList>
            <person name="Goeker M."/>
        </authorList>
    </citation>
    <scope>NUCLEOTIDE SEQUENCE</scope>
    <source>
        <strain evidence="1">DSM 13886</strain>
    </source>
</reference>